<evidence type="ECO:0008006" key="3">
    <source>
        <dbReference type="Google" id="ProtNLM"/>
    </source>
</evidence>
<accession>A0A9J5ZCH2</accession>
<reference evidence="1 2" key="1">
    <citation type="submission" date="2020-09" db="EMBL/GenBank/DDBJ databases">
        <title>De no assembly of potato wild relative species, Solanum commersonii.</title>
        <authorList>
            <person name="Cho K."/>
        </authorList>
    </citation>
    <scope>NUCLEOTIDE SEQUENCE [LARGE SCALE GENOMIC DNA]</scope>
    <source>
        <strain evidence="1">LZ3.2</strain>
        <tissue evidence="1">Leaf</tissue>
    </source>
</reference>
<keyword evidence="2" id="KW-1185">Reference proteome</keyword>
<dbReference type="PANTHER" id="PTHR33116:SF67">
    <property type="entry name" value="REVERSE TRANSCRIPTASE"/>
    <property type="match status" value="1"/>
</dbReference>
<evidence type="ECO:0000313" key="1">
    <source>
        <dbReference type="EMBL" id="KAG5610553.1"/>
    </source>
</evidence>
<sequence>MAHAELKVYLHFEEKFWRQKASVRWFEEGVRNIKLFHSLVRGRRKRFYIRRIIKSDGSWVGSESVIVENGVNFYTKQFTAGVNHSDLSLLMHINHVISQKENDILTKLPDEDEIKRVVFELNAESSYGPDGFSGCFYQNCWDTIDLDVIKLLTRALNHPFLEDEYRGYGFPKWRELINKEKSFFYLFNKVSLSFVQMLEEITSFWKGSFPLTYLGCPIGQKNIHFKELTKKIQNKLQMWKGKLLSYGGKEVLINHVLQSIHVYLLSAIRPPKCVIDDIHMIFAKFLWDSKEQGRATYWVEWGTIVYSRRREA</sequence>
<evidence type="ECO:0000313" key="2">
    <source>
        <dbReference type="Proteomes" id="UP000824120"/>
    </source>
</evidence>
<dbReference type="OrthoDB" id="1298192at2759"/>
<dbReference type="EMBL" id="JACXVP010000004">
    <property type="protein sequence ID" value="KAG5610553.1"/>
    <property type="molecule type" value="Genomic_DNA"/>
</dbReference>
<dbReference type="AlphaFoldDB" id="A0A9J5ZCH2"/>
<proteinExistence type="predicted"/>
<organism evidence="1 2">
    <name type="scientific">Solanum commersonii</name>
    <name type="common">Commerson's wild potato</name>
    <name type="synonym">Commerson's nightshade</name>
    <dbReference type="NCBI Taxonomy" id="4109"/>
    <lineage>
        <taxon>Eukaryota</taxon>
        <taxon>Viridiplantae</taxon>
        <taxon>Streptophyta</taxon>
        <taxon>Embryophyta</taxon>
        <taxon>Tracheophyta</taxon>
        <taxon>Spermatophyta</taxon>
        <taxon>Magnoliopsida</taxon>
        <taxon>eudicotyledons</taxon>
        <taxon>Gunneridae</taxon>
        <taxon>Pentapetalae</taxon>
        <taxon>asterids</taxon>
        <taxon>lamiids</taxon>
        <taxon>Solanales</taxon>
        <taxon>Solanaceae</taxon>
        <taxon>Solanoideae</taxon>
        <taxon>Solaneae</taxon>
        <taxon>Solanum</taxon>
    </lineage>
</organism>
<protein>
    <recommendedName>
        <fullName evidence="3">Reverse transcriptase</fullName>
    </recommendedName>
</protein>
<dbReference type="PANTHER" id="PTHR33116">
    <property type="entry name" value="REVERSE TRANSCRIPTASE ZINC-BINDING DOMAIN-CONTAINING PROTEIN-RELATED-RELATED"/>
    <property type="match status" value="1"/>
</dbReference>
<gene>
    <name evidence="1" type="ORF">H5410_021834</name>
</gene>
<dbReference type="Proteomes" id="UP000824120">
    <property type="component" value="Chromosome 4"/>
</dbReference>
<name>A0A9J5ZCH2_SOLCO</name>
<comment type="caution">
    <text evidence="1">The sequence shown here is derived from an EMBL/GenBank/DDBJ whole genome shotgun (WGS) entry which is preliminary data.</text>
</comment>